<protein>
    <submittedName>
        <fullName evidence="1">FAT domain-containing protein</fullName>
    </submittedName>
</protein>
<accession>A0A183EAS2</accession>
<proteinExistence type="predicted"/>
<dbReference type="Gene3D" id="1.25.10.10">
    <property type="entry name" value="Leucine-rich Repeat Variant"/>
    <property type="match status" value="1"/>
</dbReference>
<reference evidence="1" key="1">
    <citation type="submission" date="2016-06" db="UniProtKB">
        <authorList>
            <consortium name="WormBaseParasite"/>
        </authorList>
    </citation>
    <scope>IDENTIFICATION</scope>
</reference>
<sequence>LNVIAQKFVRLLDASALSQLIAHACSWIGDGRPVVRVLVIRLLRMLAKKLPDYTMQQYQELFTSTVFDGQLTADVTVKVRKANRLLLEVLVDRFGVEILLNRTDKPDWFVLQFIPTYMVVG</sequence>
<name>A0A183EAS2_9BILA</name>
<dbReference type="AlphaFoldDB" id="A0A183EAS2"/>
<dbReference type="InterPro" id="IPR011989">
    <property type="entry name" value="ARM-like"/>
</dbReference>
<dbReference type="WBParaSite" id="GPUH_0001808801-mRNA-1">
    <property type="protein sequence ID" value="GPUH_0001808801-mRNA-1"/>
    <property type="gene ID" value="GPUH_0001808801"/>
</dbReference>
<organism evidence="1">
    <name type="scientific">Gongylonema pulchrum</name>
    <dbReference type="NCBI Taxonomy" id="637853"/>
    <lineage>
        <taxon>Eukaryota</taxon>
        <taxon>Metazoa</taxon>
        <taxon>Ecdysozoa</taxon>
        <taxon>Nematoda</taxon>
        <taxon>Chromadorea</taxon>
        <taxon>Rhabditida</taxon>
        <taxon>Spirurina</taxon>
        <taxon>Spiruromorpha</taxon>
        <taxon>Spiruroidea</taxon>
        <taxon>Gongylonematidae</taxon>
        <taxon>Gongylonema</taxon>
    </lineage>
</organism>
<evidence type="ECO:0000313" key="1">
    <source>
        <dbReference type="WBParaSite" id="GPUH_0001808801-mRNA-1"/>
    </source>
</evidence>